<keyword evidence="5" id="KW-1185">Reference proteome</keyword>
<dbReference type="EMBL" id="CP055899">
    <property type="protein sequence ID" value="QKX56049.1"/>
    <property type="molecule type" value="Genomic_DNA"/>
</dbReference>
<feature type="chain" id="PRO_5028843386" evidence="3">
    <location>
        <begin position="20"/>
        <end position="484"/>
    </location>
</feature>
<dbReference type="RefSeq" id="XP_035342227.1">
    <property type="nucleotide sequence ID" value="XM_035486334.1"/>
</dbReference>
<dbReference type="OrthoDB" id="3061561at2759"/>
<dbReference type="PANTHER" id="PTHR35043:SF7">
    <property type="entry name" value="TRANSCRIPTION FACTOR DOMAIN-CONTAINING PROTEIN"/>
    <property type="match status" value="1"/>
</dbReference>
<feature type="transmembrane region" description="Helical" evidence="2">
    <location>
        <begin position="402"/>
        <end position="422"/>
    </location>
</feature>
<dbReference type="Proteomes" id="UP000509510">
    <property type="component" value="Chromosome II"/>
</dbReference>
<keyword evidence="3" id="KW-0732">Signal</keyword>
<gene>
    <name evidence="4" type="ORF">TRUGW13939_03149</name>
</gene>
<reference evidence="5" key="1">
    <citation type="submission" date="2020-06" db="EMBL/GenBank/DDBJ databases">
        <title>A chromosome-scale genome assembly of Talaromyces rugulosus W13939.</title>
        <authorList>
            <person name="Wang B."/>
            <person name="Guo L."/>
            <person name="Ye K."/>
            <person name="Wang L."/>
        </authorList>
    </citation>
    <scope>NUCLEOTIDE SEQUENCE [LARGE SCALE GENOMIC DNA]</scope>
    <source>
        <strain evidence="5">W13939</strain>
    </source>
</reference>
<evidence type="ECO:0000313" key="4">
    <source>
        <dbReference type="EMBL" id="QKX56049.1"/>
    </source>
</evidence>
<dbReference type="GeneID" id="55990654"/>
<feature type="region of interest" description="Disordered" evidence="1">
    <location>
        <begin position="162"/>
        <end position="181"/>
    </location>
</feature>
<evidence type="ECO:0000313" key="5">
    <source>
        <dbReference type="Proteomes" id="UP000509510"/>
    </source>
</evidence>
<feature type="transmembrane region" description="Helical" evidence="2">
    <location>
        <begin position="41"/>
        <end position="61"/>
    </location>
</feature>
<dbReference type="PANTHER" id="PTHR35043">
    <property type="entry name" value="TRANSCRIPTION FACTOR DOMAIN-CONTAINING PROTEIN"/>
    <property type="match status" value="1"/>
</dbReference>
<keyword evidence="2" id="KW-0472">Membrane</keyword>
<keyword evidence="2" id="KW-1133">Transmembrane helix</keyword>
<feature type="transmembrane region" description="Helical" evidence="2">
    <location>
        <begin position="370"/>
        <end position="390"/>
    </location>
</feature>
<accession>A0A7H8QQB1</accession>
<organism evidence="4 5">
    <name type="scientific">Talaromyces rugulosus</name>
    <name type="common">Penicillium rugulosum</name>
    <dbReference type="NCBI Taxonomy" id="121627"/>
    <lineage>
        <taxon>Eukaryota</taxon>
        <taxon>Fungi</taxon>
        <taxon>Dikarya</taxon>
        <taxon>Ascomycota</taxon>
        <taxon>Pezizomycotina</taxon>
        <taxon>Eurotiomycetes</taxon>
        <taxon>Eurotiomycetidae</taxon>
        <taxon>Eurotiales</taxon>
        <taxon>Trichocomaceae</taxon>
        <taxon>Talaromyces</taxon>
        <taxon>Talaromyces sect. Islandici</taxon>
    </lineage>
</organism>
<feature type="region of interest" description="Disordered" evidence="1">
    <location>
        <begin position="114"/>
        <end position="155"/>
    </location>
</feature>
<evidence type="ECO:0000256" key="2">
    <source>
        <dbReference type="SAM" id="Phobius"/>
    </source>
</evidence>
<feature type="signal peptide" evidence="3">
    <location>
        <begin position="1"/>
        <end position="19"/>
    </location>
</feature>
<evidence type="ECO:0000256" key="3">
    <source>
        <dbReference type="SAM" id="SignalP"/>
    </source>
</evidence>
<proteinExistence type="predicted"/>
<name>A0A7H8QQB1_TALRU</name>
<feature type="transmembrane region" description="Helical" evidence="2">
    <location>
        <begin position="276"/>
        <end position="295"/>
    </location>
</feature>
<feature type="transmembrane region" description="Helical" evidence="2">
    <location>
        <begin position="246"/>
        <end position="264"/>
    </location>
</feature>
<sequence length="484" mass="54117">MSLSSFVLLLVVLPAITLSQTTPDAKKGWQSGDNDRSSFDILWGCFSTIFACTWSVLHLNVSNPRESESRIFWRQVKWFILTIFIPEYLVAVAADQFWEARICVKSFEKSKLERVHSKDPSPPSSESQKVECEEETLEKEKTQPCNLTGGSPTIETTEISENIESNEHPEPEKSQQSATKASAYDDDWTLAHGFFTTMGGLAIQTEDKKEYSILKNDSPVKLLESGRVDFPCITTEDIKHRSKTDAFVKFIAVCQSTWFAINIVARPGSNLHVTPLELATAAYVLCAVIAYALWWHKPKDVTVPIIINVPSSPPPDTTTNTEEPTLKHYLDLIAPRKCNDFAGVSTLDLLSGRVKVKATFSQAELRRMNCASLVGLFVGLIYCGIHLTAWNFPFPTPGERKAWRICTLASISTAAALIPFYLPGLTLSKTKGVLAVLLTLDYFVGYFCYIIARIVLMVLMLMSFRLLPTSCYDTVDWLSALPHY</sequence>
<protein>
    <submittedName>
        <fullName evidence="4">Uncharacterized protein</fullName>
    </submittedName>
</protein>
<feature type="transmembrane region" description="Helical" evidence="2">
    <location>
        <begin position="434"/>
        <end position="462"/>
    </location>
</feature>
<keyword evidence="2" id="KW-0812">Transmembrane</keyword>
<dbReference type="KEGG" id="trg:TRUGW13939_03149"/>
<evidence type="ECO:0000256" key="1">
    <source>
        <dbReference type="SAM" id="MobiDB-lite"/>
    </source>
</evidence>
<dbReference type="AlphaFoldDB" id="A0A7H8QQB1"/>